<evidence type="ECO:0000256" key="4">
    <source>
        <dbReference type="ARBA" id="ARBA00023136"/>
    </source>
</evidence>
<feature type="transmembrane region" description="Helical" evidence="8">
    <location>
        <begin position="58"/>
        <end position="77"/>
    </location>
</feature>
<accession>A0A0F4Z0K5</accession>
<keyword evidence="8" id="KW-0012">Acyltransferase</keyword>
<keyword evidence="4 8" id="KW-0472">Membrane</keyword>
<comment type="subcellular location">
    <subcellularLocation>
        <location evidence="1">Membrane</location>
        <topology evidence="1">Multi-pass membrane protein</topology>
    </subcellularLocation>
</comment>
<dbReference type="STRING" id="1408163.A0A0F4Z0K5"/>
<evidence type="ECO:0000313" key="12">
    <source>
        <dbReference type="Proteomes" id="UP000053958"/>
    </source>
</evidence>
<evidence type="ECO:0000256" key="2">
    <source>
        <dbReference type="ARBA" id="ARBA00022692"/>
    </source>
</evidence>
<evidence type="ECO:0000256" key="5">
    <source>
        <dbReference type="ARBA" id="ARBA00023139"/>
    </source>
</evidence>
<feature type="compositionally biased region" description="Polar residues" evidence="9">
    <location>
        <begin position="253"/>
        <end position="270"/>
    </location>
</feature>
<organism evidence="11 12">
    <name type="scientific">Rasamsonia emersonii (strain ATCC 16479 / CBS 393.64 / IMI 116815)</name>
    <dbReference type="NCBI Taxonomy" id="1408163"/>
    <lineage>
        <taxon>Eukaryota</taxon>
        <taxon>Fungi</taxon>
        <taxon>Dikarya</taxon>
        <taxon>Ascomycota</taxon>
        <taxon>Pezizomycotina</taxon>
        <taxon>Eurotiomycetes</taxon>
        <taxon>Eurotiomycetidae</taxon>
        <taxon>Eurotiales</taxon>
        <taxon>Trichocomaceae</taxon>
        <taxon>Rasamsonia</taxon>
    </lineage>
</organism>
<dbReference type="Pfam" id="PF01529">
    <property type="entry name" value="DHHC"/>
    <property type="match status" value="1"/>
</dbReference>
<reference evidence="11 12" key="1">
    <citation type="submission" date="2015-04" db="EMBL/GenBank/DDBJ databases">
        <authorList>
            <person name="Heijne W.H."/>
            <person name="Fedorova N.D."/>
            <person name="Nierman W.C."/>
            <person name="Vollebregt A.W."/>
            <person name="Zhao Z."/>
            <person name="Wu L."/>
            <person name="Kumar M."/>
            <person name="Stam H."/>
            <person name="van den Berg M.A."/>
            <person name="Pel H.J."/>
        </authorList>
    </citation>
    <scope>NUCLEOTIDE SEQUENCE [LARGE SCALE GENOMIC DNA]</scope>
    <source>
        <strain evidence="11 12">CBS 393.64</strain>
    </source>
</reference>
<proteinExistence type="inferred from homology"/>
<name>A0A0F4Z0K5_RASE3</name>
<dbReference type="InterPro" id="IPR001594">
    <property type="entry name" value="Palmitoyltrfase_DHHC"/>
</dbReference>
<protein>
    <recommendedName>
        <fullName evidence="8">Palmitoyltransferase</fullName>
        <ecNumber evidence="8">2.3.1.225</ecNumber>
    </recommendedName>
</protein>
<keyword evidence="12" id="KW-1185">Reference proteome</keyword>
<feature type="domain" description="Palmitoyltransferase DHHC" evidence="10">
    <location>
        <begin position="13"/>
        <end position="97"/>
    </location>
</feature>
<dbReference type="GO" id="GO:0019706">
    <property type="term" value="F:protein-cysteine S-palmitoyltransferase activity"/>
    <property type="evidence" value="ECO:0007669"/>
    <property type="project" value="UniProtKB-EC"/>
</dbReference>
<dbReference type="EC" id="2.3.1.225" evidence="8"/>
<sequence>MLPVKYGLTVFRVGGVVSESSHKFFIQFVFYTAIFCGFNLVVLSIFTAELRQRGHVNAHWLVALGLSCIFFLFSAGMTGTSLHLAATNTTTIENITRKTKVWTLAIHINRPSNTEWARVFPTVTYPSRPISTPVDSSDQDSPKQEDSRTFAILRTQPGENPFDLGSPLKNLQQVMGYTVWDWLLPLKPSPCVDHSSPESAYAMGPVVQRLKREAGLIDSTAEPSEPGKSDRRRHHRRRRNRQSNHRHRPEVSDASTPSGPSEQDESQQQPAGPDREGDSNQ</sequence>
<evidence type="ECO:0000256" key="6">
    <source>
        <dbReference type="ARBA" id="ARBA00023288"/>
    </source>
</evidence>
<keyword evidence="5" id="KW-0564">Palmitate</keyword>
<dbReference type="OrthoDB" id="331948at2759"/>
<keyword evidence="3 8" id="KW-1133">Transmembrane helix</keyword>
<comment type="similarity">
    <text evidence="8">Belongs to the DHHC palmitoyltransferase family.</text>
</comment>
<comment type="catalytic activity">
    <reaction evidence="7 8">
        <text>L-cysteinyl-[protein] + hexadecanoyl-CoA = S-hexadecanoyl-L-cysteinyl-[protein] + CoA</text>
        <dbReference type="Rhea" id="RHEA:36683"/>
        <dbReference type="Rhea" id="RHEA-COMP:10131"/>
        <dbReference type="Rhea" id="RHEA-COMP:11032"/>
        <dbReference type="ChEBI" id="CHEBI:29950"/>
        <dbReference type="ChEBI" id="CHEBI:57287"/>
        <dbReference type="ChEBI" id="CHEBI:57379"/>
        <dbReference type="ChEBI" id="CHEBI:74151"/>
        <dbReference type="EC" id="2.3.1.225"/>
    </reaction>
</comment>
<dbReference type="GeneID" id="25314922"/>
<evidence type="ECO:0000256" key="1">
    <source>
        <dbReference type="ARBA" id="ARBA00004141"/>
    </source>
</evidence>
<keyword evidence="2 8" id="KW-0812">Transmembrane</keyword>
<evidence type="ECO:0000256" key="8">
    <source>
        <dbReference type="RuleBase" id="RU079119"/>
    </source>
</evidence>
<comment type="caution">
    <text evidence="11">The sequence shown here is derived from an EMBL/GenBank/DDBJ whole genome shotgun (WGS) entry which is preliminary data.</text>
</comment>
<dbReference type="RefSeq" id="XP_013330010.1">
    <property type="nucleotide sequence ID" value="XM_013474556.1"/>
</dbReference>
<dbReference type="EMBL" id="LASV01000102">
    <property type="protein sequence ID" value="KKA23398.1"/>
    <property type="molecule type" value="Genomic_DNA"/>
</dbReference>
<evidence type="ECO:0000256" key="3">
    <source>
        <dbReference type="ARBA" id="ARBA00022989"/>
    </source>
</evidence>
<feature type="compositionally biased region" description="Basic residues" evidence="9">
    <location>
        <begin position="230"/>
        <end position="248"/>
    </location>
</feature>
<comment type="domain">
    <text evidence="8">The DHHC domain is required for palmitoyltransferase activity.</text>
</comment>
<keyword evidence="8" id="KW-0808">Transferase</keyword>
<evidence type="ECO:0000259" key="10">
    <source>
        <dbReference type="Pfam" id="PF01529"/>
    </source>
</evidence>
<evidence type="ECO:0000256" key="7">
    <source>
        <dbReference type="ARBA" id="ARBA00048048"/>
    </source>
</evidence>
<feature type="region of interest" description="Disordered" evidence="9">
    <location>
        <begin position="215"/>
        <end position="281"/>
    </location>
</feature>
<dbReference type="AlphaFoldDB" id="A0A0F4Z0K5"/>
<feature type="transmembrane region" description="Helical" evidence="8">
    <location>
        <begin position="24"/>
        <end position="46"/>
    </location>
</feature>
<dbReference type="Proteomes" id="UP000053958">
    <property type="component" value="Unassembled WGS sequence"/>
</dbReference>
<gene>
    <name evidence="11" type="ORF">T310_2571</name>
</gene>
<dbReference type="GO" id="GO:0016020">
    <property type="term" value="C:membrane"/>
    <property type="evidence" value="ECO:0007669"/>
    <property type="project" value="UniProtKB-SubCell"/>
</dbReference>
<evidence type="ECO:0000313" key="11">
    <source>
        <dbReference type="EMBL" id="KKA23398.1"/>
    </source>
</evidence>
<keyword evidence="6" id="KW-0449">Lipoprotein</keyword>
<evidence type="ECO:0000256" key="9">
    <source>
        <dbReference type="SAM" id="MobiDB-lite"/>
    </source>
</evidence>